<dbReference type="GO" id="GO:0009306">
    <property type="term" value="P:protein secretion"/>
    <property type="evidence" value="ECO:0007669"/>
    <property type="project" value="InterPro"/>
</dbReference>
<dbReference type="PANTHER" id="PTHR30531:SF12">
    <property type="entry name" value="FLAGELLAR BIOSYNTHETIC PROTEIN FLHB"/>
    <property type="match status" value="1"/>
</dbReference>
<evidence type="ECO:0000313" key="14">
    <source>
        <dbReference type="EMBL" id="MBC8590287.1"/>
    </source>
</evidence>
<keyword evidence="9 12" id="KW-1133">Transmembrane helix</keyword>
<dbReference type="NCBIfam" id="TIGR00328">
    <property type="entry name" value="flhB"/>
    <property type="match status" value="1"/>
</dbReference>
<keyword evidence="14" id="KW-0969">Cilium</keyword>
<organism evidence="14 15">
    <name type="scientific">Wansuia hejianensis</name>
    <dbReference type="NCBI Taxonomy" id="2763667"/>
    <lineage>
        <taxon>Bacteria</taxon>
        <taxon>Bacillati</taxon>
        <taxon>Bacillota</taxon>
        <taxon>Clostridia</taxon>
        <taxon>Lachnospirales</taxon>
        <taxon>Lachnospiraceae</taxon>
        <taxon>Wansuia</taxon>
    </lineage>
</organism>
<keyword evidence="5 12" id="KW-1003">Cell membrane</keyword>
<feature type="transmembrane region" description="Helical" evidence="12">
    <location>
        <begin position="140"/>
        <end position="159"/>
    </location>
</feature>
<keyword evidence="14" id="KW-0966">Cell projection</keyword>
<evidence type="ECO:0000256" key="9">
    <source>
        <dbReference type="ARBA" id="ARBA00022989"/>
    </source>
</evidence>
<accession>A0A926F1H1</accession>
<keyword evidence="8 12" id="KW-0653">Protein transport</keyword>
<evidence type="ECO:0000256" key="1">
    <source>
        <dbReference type="ARBA" id="ARBA00004651"/>
    </source>
</evidence>
<comment type="similarity">
    <text evidence="2 12">Belongs to the type III secretion exporter family.</text>
</comment>
<dbReference type="GO" id="GO:0044780">
    <property type="term" value="P:bacterial-type flagellum assembly"/>
    <property type="evidence" value="ECO:0007669"/>
    <property type="project" value="InterPro"/>
</dbReference>
<dbReference type="Proteomes" id="UP000601522">
    <property type="component" value="Unassembled WGS sequence"/>
</dbReference>
<evidence type="ECO:0000256" key="3">
    <source>
        <dbReference type="ARBA" id="ARBA00021622"/>
    </source>
</evidence>
<proteinExistence type="inferred from homology"/>
<evidence type="ECO:0000256" key="8">
    <source>
        <dbReference type="ARBA" id="ARBA00022927"/>
    </source>
</evidence>
<sequence length="356" mass="40559">MDDKENKTEEATPKRLRDAKKKGQVAKSGDLSPAISFLIFTMLAGVLGQYMISNSLKFMKSSLTLNYGMNINQVNLRPMFINNLIQAFIMVLPFGAIAVTIGVIANLIQTGFIFTTETLKPDIKRLNPIEGFKNIFSKKALFTLVKNLLKLILVFYIAYKNLTNLMPKVLNSGNIGSEKLFFFMLDFGRELSLNIAFIMLGLAIIDYIFERRQYKKNLRMSKQEIKDEYKEMEGSPEVKAARQQRQRQIAMGRMMADIETSTVVVTNPTHIAVVLRYDSAKDEAPVVTAKGADYIAEKIKEKAREHDIPIMENKPLARTMYKEVEIGQYVPVELYKTIAEILAIVHQIKEKNKRKI</sequence>
<dbReference type="InterPro" id="IPR006136">
    <property type="entry name" value="FlhB"/>
</dbReference>
<keyword evidence="11 12" id="KW-1006">Bacterial flagellum protein export</keyword>
<comment type="function">
    <text evidence="12">Required for formation of the rod structure in the basal body of the flagellar apparatus. Together with FliI and FliH, may constitute the export apparatus of flagellin.</text>
</comment>
<evidence type="ECO:0000256" key="7">
    <source>
        <dbReference type="ARBA" id="ARBA00022795"/>
    </source>
</evidence>
<evidence type="ECO:0000256" key="12">
    <source>
        <dbReference type="RuleBase" id="RU364091"/>
    </source>
</evidence>
<keyword evidence="15" id="KW-1185">Reference proteome</keyword>
<evidence type="ECO:0000256" key="6">
    <source>
        <dbReference type="ARBA" id="ARBA00022692"/>
    </source>
</evidence>
<dbReference type="EMBL" id="JACRTK010000001">
    <property type="protein sequence ID" value="MBC8590287.1"/>
    <property type="molecule type" value="Genomic_DNA"/>
</dbReference>
<comment type="subcellular location">
    <subcellularLocation>
        <location evidence="1">Cell membrane</location>
        <topology evidence="1">Multi-pass membrane protein</topology>
    </subcellularLocation>
</comment>
<keyword evidence="14" id="KW-0282">Flagellum</keyword>
<dbReference type="AlphaFoldDB" id="A0A926F1H1"/>
<name>A0A926F1H1_9FIRM</name>
<feature type="transmembrane region" description="Helical" evidence="12">
    <location>
        <begin position="84"/>
        <end position="108"/>
    </location>
</feature>
<keyword evidence="7 12" id="KW-1005">Bacterial flagellum biogenesis</keyword>
<keyword evidence="6 12" id="KW-0812">Transmembrane</keyword>
<evidence type="ECO:0000256" key="13">
    <source>
        <dbReference type="SAM" id="MobiDB-lite"/>
    </source>
</evidence>
<feature type="transmembrane region" description="Helical" evidence="12">
    <location>
        <begin position="191"/>
        <end position="209"/>
    </location>
</feature>
<dbReference type="GO" id="GO:0005886">
    <property type="term" value="C:plasma membrane"/>
    <property type="evidence" value="ECO:0007669"/>
    <property type="project" value="UniProtKB-SubCell"/>
</dbReference>
<evidence type="ECO:0000256" key="10">
    <source>
        <dbReference type="ARBA" id="ARBA00023136"/>
    </source>
</evidence>
<evidence type="ECO:0000313" key="15">
    <source>
        <dbReference type="Proteomes" id="UP000601522"/>
    </source>
</evidence>
<evidence type="ECO:0000256" key="11">
    <source>
        <dbReference type="ARBA" id="ARBA00023225"/>
    </source>
</evidence>
<comment type="caution">
    <text evidence="14">The sequence shown here is derived from an EMBL/GenBank/DDBJ whole genome shotgun (WGS) entry which is preliminary data.</text>
</comment>
<dbReference type="Pfam" id="PF01312">
    <property type="entry name" value="Bac_export_2"/>
    <property type="match status" value="1"/>
</dbReference>
<dbReference type="InterPro" id="IPR029025">
    <property type="entry name" value="T3SS_substrate_exporter_C"/>
</dbReference>
<dbReference type="RefSeq" id="WP_249323105.1">
    <property type="nucleotide sequence ID" value="NZ_JACRTK010000001.1"/>
</dbReference>
<feature type="region of interest" description="Disordered" evidence="13">
    <location>
        <begin position="1"/>
        <end position="24"/>
    </location>
</feature>
<reference evidence="14 15" key="1">
    <citation type="submission" date="2020-08" db="EMBL/GenBank/DDBJ databases">
        <title>Genome public.</title>
        <authorList>
            <person name="Liu C."/>
            <person name="Sun Q."/>
        </authorList>
    </citation>
    <scope>NUCLEOTIDE SEQUENCE [LARGE SCALE GENOMIC DNA]</scope>
    <source>
        <strain evidence="14 15">NSJ-26</strain>
    </source>
</reference>
<dbReference type="PANTHER" id="PTHR30531">
    <property type="entry name" value="FLAGELLAR BIOSYNTHETIC PROTEIN FLHB"/>
    <property type="match status" value="1"/>
</dbReference>
<dbReference type="Gene3D" id="6.10.250.2080">
    <property type="match status" value="1"/>
</dbReference>
<dbReference type="InterPro" id="IPR006135">
    <property type="entry name" value="T3SS_substrate_exporter"/>
</dbReference>
<keyword evidence="4 12" id="KW-0813">Transport</keyword>
<feature type="transmembrane region" description="Helical" evidence="12">
    <location>
        <begin position="31"/>
        <end position="52"/>
    </location>
</feature>
<dbReference type="SUPFAM" id="SSF160544">
    <property type="entry name" value="EscU C-terminal domain-like"/>
    <property type="match status" value="1"/>
</dbReference>
<feature type="compositionally biased region" description="Basic and acidic residues" evidence="13">
    <location>
        <begin position="1"/>
        <end position="16"/>
    </location>
</feature>
<gene>
    <name evidence="12 14" type="primary">flhB</name>
    <name evidence="14" type="ORF">H8689_03910</name>
</gene>
<dbReference type="Gene3D" id="3.40.1690.10">
    <property type="entry name" value="secretion proteins EscU"/>
    <property type="match status" value="1"/>
</dbReference>
<evidence type="ECO:0000256" key="5">
    <source>
        <dbReference type="ARBA" id="ARBA00022475"/>
    </source>
</evidence>
<evidence type="ECO:0000256" key="2">
    <source>
        <dbReference type="ARBA" id="ARBA00010690"/>
    </source>
</evidence>
<keyword evidence="10 12" id="KW-0472">Membrane</keyword>
<evidence type="ECO:0000256" key="4">
    <source>
        <dbReference type="ARBA" id="ARBA00022448"/>
    </source>
</evidence>
<dbReference type="PRINTS" id="PR00950">
    <property type="entry name" value="TYPE3IMSPROT"/>
</dbReference>
<protein>
    <recommendedName>
        <fullName evidence="3 12">Flagellar biosynthetic protein FlhB</fullName>
    </recommendedName>
</protein>